<sequence length="281" mass="31709">MNALKPVSFQKERAHEPRISAPYVPGKRHERYWTEEEIAILRSRYGAVGPSGCVPFLPRHSLAKIYAKANALGLRAPAAPLERKPAEFTPEMDARIRDAFPTLTRRGAVAALAVELDVRRHQLSRRMAELGLTMPRLKEPNWTDAEVALMRRVPLHDPKKASRIFREHGFSRSATSITVKAKRLNLSRRTHETLSAHAAARILGVDEKFVTTRCIDGRLKAGRRGTERRIQQGGDVWTIEPAELRRFILDHLGHIDIRKVDKFAFVELLVGDREASAEAAV</sequence>
<reference evidence="1 2" key="1">
    <citation type="submission" date="2024-06" db="EMBL/GenBank/DDBJ databases">
        <title>Genomics of switchgrass bacterial isolates.</title>
        <authorList>
            <person name="Shade A."/>
        </authorList>
    </citation>
    <scope>NUCLEOTIDE SEQUENCE [LARGE SCALE GENOMIC DNA]</scope>
    <source>
        <strain evidence="1 2">PvP084</strain>
    </source>
</reference>
<evidence type="ECO:0000313" key="2">
    <source>
        <dbReference type="Proteomes" id="UP001549119"/>
    </source>
</evidence>
<dbReference type="Proteomes" id="UP001549119">
    <property type="component" value="Unassembled WGS sequence"/>
</dbReference>
<dbReference type="EMBL" id="JBEPNW010000002">
    <property type="protein sequence ID" value="MET3868272.1"/>
    <property type="molecule type" value="Genomic_DNA"/>
</dbReference>
<proteinExistence type="predicted"/>
<dbReference type="RefSeq" id="WP_209650498.1">
    <property type="nucleotide sequence ID" value="NZ_JBEPNV010000001.1"/>
</dbReference>
<accession>A0ABV2NP34</accession>
<gene>
    <name evidence="1" type="ORF">ABIC20_005581</name>
</gene>
<name>A0ABV2NP34_9HYPH</name>
<evidence type="ECO:0000313" key="1">
    <source>
        <dbReference type="EMBL" id="MET3868272.1"/>
    </source>
</evidence>
<protein>
    <submittedName>
        <fullName evidence="1">Uncharacterized protein</fullName>
    </submittedName>
</protein>
<organism evidence="1 2">
    <name type="scientific">Methylobacterium radiotolerans</name>
    <dbReference type="NCBI Taxonomy" id="31998"/>
    <lineage>
        <taxon>Bacteria</taxon>
        <taxon>Pseudomonadati</taxon>
        <taxon>Pseudomonadota</taxon>
        <taxon>Alphaproteobacteria</taxon>
        <taxon>Hyphomicrobiales</taxon>
        <taxon>Methylobacteriaceae</taxon>
        <taxon>Methylobacterium</taxon>
    </lineage>
</organism>
<keyword evidence="2" id="KW-1185">Reference proteome</keyword>
<comment type="caution">
    <text evidence="1">The sequence shown here is derived from an EMBL/GenBank/DDBJ whole genome shotgun (WGS) entry which is preliminary data.</text>
</comment>